<dbReference type="SUPFAM" id="SSF52540">
    <property type="entry name" value="P-loop containing nucleoside triphosphate hydrolases"/>
    <property type="match status" value="1"/>
</dbReference>
<sequence length="198" mass="22432">MLVFAKENLVILAVPKTGTTAISAALAPRAAMVLRGPSSMKHAHMRRYHRFLRPFVENSIGHAPEIMAIVREPVDWLGSWYRYRSRAALHGHENSTANISFDAFVLEYCKGKPAPFATVGSQSKFVRRNDGEIGVDHLFRYEAQDEIAAFLEKRLNTRLDLAQKNVSPRMALTLSADVAARLREKHKDEFDIWQRAQS</sequence>
<name>A0A1I6G7L9_9RHOB</name>
<gene>
    <name evidence="1" type="ORF">SAMN04488005_1200</name>
</gene>
<dbReference type="OrthoDB" id="7687351at2"/>
<accession>A0A1I6G7L9</accession>
<dbReference type="EMBL" id="FOYP01000001">
    <property type="protein sequence ID" value="SFR38184.1"/>
    <property type="molecule type" value="Genomic_DNA"/>
</dbReference>
<dbReference type="STRING" id="390270.SAMN04488005_1200"/>
<dbReference type="Proteomes" id="UP000199478">
    <property type="component" value="Unassembled WGS sequence"/>
</dbReference>
<protein>
    <recommendedName>
        <fullName evidence="3">Gamma-glutamyl kinase</fullName>
    </recommendedName>
</protein>
<evidence type="ECO:0000313" key="2">
    <source>
        <dbReference type="Proteomes" id="UP000199478"/>
    </source>
</evidence>
<dbReference type="RefSeq" id="WP_090197621.1">
    <property type="nucleotide sequence ID" value="NZ_FOYP01000001.1"/>
</dbReference>
<reference evidence="2" key="1">
    <citation type="submission" date="2016-10" db="EMBL/GenBank/DDBJ databases">
        <authorList>
            <person name="Varghese N."/>
            <person name="Submissions S."/>
        </authorList>
    </citation>
    <scope>NUCLEOTIDE SEQUENCE [LARGE SCALE GENOMIC DNA]</scope>
    <source>
        <strain evidence="2">DSM 26879</strain>
    </source>
</reference>
<organism evidence="1 2">
    <name type="scientific">Yoonia tamlensis</name>
    <dbReference type="NCBI Taxonomy" id="390270"/>
    <lineage>
        <taxon>Bacteria</taxon>
        <taxon>Pseudomonadati</taxon>
        <taxon>Pseudomonadota</taxon>
        <taxon>Alphaproteobacteria</taxon>
        <taxon>Rhodobacterales</taxon>
        <taxon>Paracoccaceae</taxon>
        <taxon>Yoonia</taxon>
    </lineage>
</organism>
<dbReference type="AlphaFoldDB" id="A0A1I6G7L9"/>
<dbReference type="InterPro" id="IPR027417">
    <property type="entry name" value="P-loop_NTPase"/>
</dbReference>
<keyword evidence="2" id="KW-1185">Reference proteome</keyword>
<evidence type="ECO:0000313" key="1">
    <source>
        <dbReference type="EMBL" id="SFR38184.1"/>
    </source>
</evidence>
<evidence type="ECO:0008006" key="3">
    <source>
        <dbReference type="Google" id="ProtNLM"/>
    </source>
</evidence>
<proteinExistence type="predicted"/>
<dbReference type="Gene3D" id="3.40.50.300">
    <property type="entry name" value="P-loop containing nucleotide triphosphate hydrolases"/>
    <property type="match status" value="1"/>
</dbReference>